<comment type="function">
    <text evidence="2">May mediate accelerated ATP-independent bidirectional transbilayer migration of phospholipids upon binding calcium ions that results in a loss of phospholipid asymmetry in the plasma membrane.</text>
</comment>
<comment type="similarity">
    <text evidence="1 2">Belongs to the phospholipid scramblase family.</text>
</comment>
<comment type="cofactor">
    <cofactor evidence="2">
        <name>Ca(2+)</name>
        <dbReference type="ChEBI" id="CHEBI:29108"/>
    </cofactor>
</comment>
<dbReference type="GO" id="GO:0005886">
    <property type="term" value="C:plasma membrane"/>
    <property type="evidence" value="ECO:0007669"/>
    <property type="project" value="TreeGrafter"/>
</dbReference>
<accession>A0A813W261</accession>
<dbReference type="AlphaFoldDB" id="A0A813W261"/>
<protein>
    <recommendedName>
        <fullName evidence="2">Phospholipid scramblase</fullName>
    </recommendedName>
</protein>
<proteinExistence type="inferred from homology"/>
<dbReference type="Pfam" id="PF03803">
    <property type="entry name" value="Scramblase"/>
    <property type="match status" value="1"/>
</dbReference>
<evidence type="ECO:0000313" key="4">
    <source>
        <dbReference type="Proteomes" id="UP000663828"/>
    </source>
</evidence>
<dbReference type="Proteomes" id="UP000663828">
    <property type="component" value="Unassembled WGS sequence"/>
</dbReference>
<sequence length="231" mass="25574">MNGAFLMAQAQEMLGNNIMNPQQQQRWMEKPPGDPSGLAYLRPLESMLAKQVVSLTEMMIGIPSQAKYGIFNDKGEQVYYAFEGCIQEVTVESPPGTIIGFVSQECSCWRMNYVLKDAAGTPVLHITGPGCICDGPYACCCENKFTLYGSDGTTEIGAIHKKYRGFIAEAMTTADTFAIRSIIEMIRPHIDLIYFLCLVPLDMDVKMKAVALGALFLIDFANFAEPNQRRA</sequence>
<gene>
    <name evidence="3" type="ORF">XAT740_LOCUS5191</name>
</gene>
<keyword evidence="4" id="KW-1185">Reference proteome</keyword>
<dbReference type="EMBL" id="CAJNOR010000221">
    <property type="protein sequence ID" value="CAF0845307.1"/>
    <property type="molecule type" value="Genomic_DNA"/>
</dbReference>
<dbReference type="GO" id="GO:0017128">
    <property type="term" value="F:phospholipid scramblase activity"/>
    <property type="evidence" value="ECO:0007669"/>
    <property type="project" value="InterPro"/>
</dbReference>
<evidence type="ECO:0000256" key="1">
    <source>
        <dbReference type="ARBA" id="ARBA00005350"/>
    </source>
</evidence>
<comment type="caution">
    <text evidence="3">The sequence shown here is derived from an EMBL/GenBank/DDBJ whole genome shotgun (WGS) entry which is preliminary data.</text>
</comment>
<organism evidence="3 4">
    <name type="scientific">Adineta ricciae</name>
    <name type="common">Rotifer</name>
    <dbReference type="NCBI Taxonomy" id="249248"/>
    <lineage>
        <taxon>Eukaryota</taxon>
        <taxon>Metazoa</taxon>
        <taxon>Spiralia</taxon>
        <taxon>Gnathifera</taxon>
        <taxon>Rotifera</taxon>
        <taxon>Eurotatoria</taxon>
        <taxon>Bdelloidea</taxon>
        <taxon>Adinetida</taxon>
        <taxon>Adinetidae</taxon>
        <taxon>Adineta</taxon>
    </lineage>
</organism>
<evidence type="ECO:0000313" key="3">
    <source>
        <dbReference type="EMBL" id="CAF0845307.1"/>
    </source>
</evidence>
<keyword evidence="2" id="KW-0449">Lipoprotein</keyword>
<keyword evidence="2" id="KW-0106">Calcium</keyword>
<dbReference type="PANTHER" id="PTHR23248">
    <property type="entry name" value="PHOSPHOLIPID SCRAMBLASE-RELATED"/>
    <property type="match status" value="1"/>
</dbReference>
<name>A0A813W261_ADIRI</name>
<keyword evidence="2" id="KW-0564">Palmitate</keyword>
<reference evidence="3" key="1">
    <citation type="submission" date="2021-02" db="EMBL/GenBank/DDBJ databases">
        <authorList>
            <person name="Nowell W R."/>
        </authorList>
    </citation>
    <scope>NUCLEOTIDE SEQUENCE</scope>
</reference>
<dbReference type="InterPro" id="IPR005552">
    <property type="entry name" value="Scramblase"/>
</dbReference>
<dbReference type="PANTHER" id="PTHR23248:SF63">
    <property type="entry name" value="PHOSPHOLIPID SCRAMBLASE"/>
    <property type="match status" value="1"/>
</dbReference>
<evidence type="ECO:0000256" key="2">
    <source>
        <dbReference type="RuleBase" id="RU363116"/>
    </source>
</evidence>